<organism evidence="2 3">
    <name type="scientific">Oryza sativa subsp. japonica</name>
    <name type="common">Rice</name>
    <dbReference type="NCBI Taxonomy" id="39947"/>
    <lineage>
        <taxon>Eukaryota</taxon>
        <taxon>Viridiplantae</taxon>
        <taxon>Streptophyta</taxon>
        <taxon>Embryophyta</taxon>
        <taxon>Tracheophyta</taxon>
        <taxon>Spermatophyta</taxon>
        <taxon>Magnoliopsida</taxon>
        <taxon>Liliopsida</taxon>
        <taxon>Poales</taxon>
        <taxon>Poaceae</taxon>
        <taxon>BOP clade</taxon>
        <taxon>Oryzoideae</taxon>
        <taxon>Oryzeae</taxon>
        <taxon>Oryzinae</taxon>
        <taxon>Oryza</taxon>
        <taxon>Oryza sativa</taxon>
    </lineage>
</organism>
<dbReference type="Proteomes" id="UP000000763">
    <property type="component" value="Chromosome 11"/>
</dbReference>
<reference evidence="3" key="1">
    <citation type="journal article" date="2005" name="Nature">
        <title>The map-based sequence of the rice genome.</title>
        <authorList>
            <consortium name="International rice genome sequencing project (IRGSP)"/>
            <person name="Matsumoto T."/>
            <person name="Wu J."/>
            <person name="Kanamori H."/>
            <person name="Katayose Y."/>
            <person name="Fujisawa M."/>
            <person name="Namiki N."/>
            <person name="Mizuno H."/>
            <person name="Yamamoto K."/>
            <person name="Antonio B.A."/>
            <person name="Baba T."/>
            <person name="Sakata K."/>
            <person name="Nagamura Y."/>
            <person name="Aoki H."/>
            <person name="Arikawa K."/>
            <person name="Arita K."/>
            <person name="Bito T."/>
            <person name="Chiden Y."/>
            <person name="Fujitsuka N."/>
            <person name="Fukunaka R."/>
            <person name="Hamada M."/>
            <person name="Harada C."/>
            <person name="Hayashi A."/>
            <person name="Hijishita S."/>
            <person name="Honda M."/>
            <person name="Hosokawa S."/>
            <person name="Ichikawa Y."/>
            <person name="Idonuma A."/>
            <person name="Iijima M."/>
            <person name="Ikeda M."/>
            <person name="Ikeno M."/>
            <person name="Ito K."/>
            <person name="Ito S."/>
            <person name="Ito T."/>
            <person name="Ito Y."/>
            <person name="Ito Y."/>
            <person name="Iwabuchi A."/>
            <person name="Kamiya K."/>
            <person name="Karasawa W."/>
            <person name="Kurita K."/>
            <person name="Katagiri S."/>
            <person name="Kikuta A."/>
            <person name="Kobayashi H."/>
            <person name="Kobayashi N."/>
            <person name="Machita K."/>
            <person name="Maehara T."/>
            <person name="Masukawa M."/>
            <person name="Mizubayashi T."/>
            <person name="Mukai Y."/>
            <person name="Nagasaki H."/>
            <person name="Nagata Y."/>
            <person name="Naito S."/>
            <person name="Nakashima M."/>
            <person name="Nakama Y."/>
            <person name="Nakamichi Y."/>
            <person name="Nakamura M."/>
            <person name="Meguro A."/>
            <person name="Negishi M."/>
            <person name="Ohta I."/>
            <person name="Ohta T."/>
            <person name="Okamoto M."/>
            <person name="Ono N."/>
            <person name="Saji S."/>
            <person name="Sakaguchi M."/>
            <person name="Sakai K."/>
            <person name="Shibata M."/>
            <person name="Shimokawa T."/>
            <person name="Song J."/>
            <person name="Takazaki Y."/>
            <person name="Terasawa K."/>
            <person name="Tsugane M."/>
            <person name="Tsuji K."/>
            <person name="Ueda S."/>
            <person name="Waki K."/>
            <person name="Yamagata H."/>
            <person name="Yamamoto M."/>
            <person name="Yamamoto S."/>
            <person name="Yamane H."/>
            <person name="Yoshiki S."/>
            <person name="Yoshihara R."/>
            <person name="Yukawa K."/>
            <person name="Zhong H."/>
            <person name="Yano M."/>
            <person name="Yuan Q."/>
            <person name="Ouyang S."/>
            <person name="Liu J."/>
            <person name="Jones K.M."/>
            <person name="Gansberger K."/>
            <person name="Moffat K."/>
            <person name="Hill J."/>
            <person name="Bera J."/>
            <person name="Fadrosh D."/>
            <person name="Jin S."/>
            <person name="Johri S."/>
            <person name="Kim M."/>
            <person name="Overton L."/>
            <person name="Reardon M."/>
            <person name="Tsitrin T."/>
            <person name="Vuong H."/>
            <person name="Weaver B."/>
            <person name="Ciecko A."/>
            <person name="Tallon L."/>
            <person name="Jackson J."/>
            <person name="Pai G."/>
            <person name="Aken S.V."/>
            <person name="Utterback T."/>
            <person name="Reidmuller S."/>
            <person name="Feldblyum T."/>
            <person name="Hsiao J."/>
            <person name="Zismann V."/>
            <person name="Iobst S."/>
            <person name="de Vazeille A.R."/>
            <person name="Buell C.R."/>
            <person name="Ying K."/>
            <person name="Li Y."/>
            <person name="Lu T."/>
            <person name="Huang Y."/>
            <person name="Zhao Q."/>
            <person name="Feng Q."/>
            <person name="Zhang L."/>
            <person name="Zhu J."/>
            <person name="Weng Q."/>
            <person name="Mu J."/>
            <person name="Lu Y."/>
            <person name="Fan D."/>
            <person name="Liu Y."/>
            <person name="Guan J."/>
            <person name="Zhang Y."/>
            <person name="Yu S."/>
            <person name="Liu X."/>
            <person name="Zhang Y."/>
            <person name="Hong G."/>
            <person name="Han B."/>
            <person name="Choisne N."/>
            <person name="Demange N."/>
            <person name="Orjeda G."/>
            <person name="Samain S."/>
            <person name="Cattolico L."/>
            <person name="Pelletier E."/>
            <person name="Couloux A."/>
            <person name="Segurens B."/>
            <person name="Wincker P."/>
            <person name="D'Hont A."/>
            <person name="Scarpelli C."/>
            <person name="Weissenbach J."/>
            <person name="Salanoubat M."/>
            <person name="Quetier F."/>
            <person name="Yu Y."/>
            <person name="Kim H.R."/>
            <person name="Rambo T."/>
            <person name="Currie J."/>
            <person name="Collura K."/>
            <person name="Luo M."/>
            <person name="Yang T."/>
            <person name="Ammiraju J.S.S."/>
            <person name="Engler F."/>
            <person name="Soderlund C."/>
            <person name="Wing R.A."/>
            <person name="Palmer L.E."/>
            <person name="de la Bastide M."/>
            <person name="Spiegel L."/>
            <person name="Nascimento L."/>
            <person name="Zutavern T."/>
            <person name="O'Shaughnessy A."/>
            <person name="Dike S."/>
            <person name="Dedhia N."/>
            <person name="Preston R."/>
            <person name="Balija V."/>
            <person name="McCombie W.R."/>
            <person name="Chow T."/>
            <person name="Chen H."/>
            <person name="Chung M."/>
            <person name="Chen C."/>
            <person name="Shaw J."/>
            <person name="Wu H."/>
            <person name="Hsiao K."/>
            <person name="Chao Y."/>
            <person name="Chu M."/>
            <person name="Cheng C."/>
            <person name="Hour A."/>
            <person name="Lee P."/>
            <person name="Lin S."/>
            <person name="Lin Y."/>
            <person name="Liou J."/>
            <person name="Liu S."/>
            <person name="Hsing Y."/>
            <person name="Raghuvanshi S."/>
            <person name="Mohanty A."/>
            <person name="Bharti A.K."/>
            <person name="Gaur A."/>
            <person name="Gupta V."/>
            <person name="Kumar D."/>
            <person name="Ravi V."/>
            <person name="Vij S."/>
            <person name="Kapur A."/>
            <person name="Khurana P."/>
            <person name="Khurana P."/>
            <person name="Khurana J.P."/>
            <person name="Tyagi A.K."/>
            <person name="Gaikwad K."/>
            <person name="Singh A."/>
            <person name="Dalal V."/>
            <person name="Srivastava S."/>
            <person name="Dixit A."/>
            <person name="Pal A.K."/>
            <person name="Ghazi I.A."/>
            <person name="Yadav M."/>
            <person name="Pandit A."/>
            <person name="Bhargava A."/>
            <person name="Sureshbabu K."/>
            <person name="Batra K."/>
            <person name="Sharma T.R."/>
            <person name="Mohapatra T."/>
            <person name="Singh N.K."/>
            <person name="Messing J."/>
            <person name="Nelson A.B."/>
            <person name="Fuks G."/>
            <person name="Kavchok S."/>
            <person name="Keizer G."/>
            <person name="Linton E."/>
            <person name="Llaca V."/>
            <person name="Song R."/>
            <person name="Tanyolac B."/>
            <person name="Young S."/>
            <person name="Ho-Il K."/>
            <person name="Hahn J.H."/>
            <person name="Sangsakoo G."/>
            <person name="Vanavichit A."/>
            <person name="de Mattos Luiz.A.T."/>
            <person name="Zimmer P.D."/>
            <person name="Malone G."/>
            <person name="Dellagostin O."/>
            <person name="de Oliveira A.C."/>
            <person name="Bevan M."/>
            <person name="Bancroft I."/>
            <person name="Minx P."/>
            <person name="Cordum H."/>
            <person name="Wilson R."/>
            <person name="Cheng Z."/>
            <person name="Jin W."/>
            <person name="Jiang J."/>
            <person name="Leong S.A."/>
            <person name="Iwama H."/>
            <person name="Gojobori T."/>
            <person name="Itoh T."/>
            <person name="Niimura Y."/>
            <person name="Fujii Y."/>
            <person name="Habara T."/>
            <person name="Sakai H."/>
            <person name="Sato Y."/>
            <person name="Wilson G."/>
            <person name="Kumar K."/>
            <person name="McCouch S."/>
            <person name="Juretic N."/>
            <person name="Hoen D."/>
            <person name="Wright S."/>
            <person name="Bruskiewich R."/>
            <person name="Bureau T."/>
            <person name="Miyao A."/>
            <person name="Hirochika H."/>
            <person name="Nishikawa T."/>
            <person name="Kadowaki K."/>
            <person name="Sugiura M."/>
            <person name="Burr B."/>
            <person name="Sasaki T."/>
        </authorList>
    </citation>
    <scope>NUCLEOTIDE SEQUENCE [LARGE SCALE GENOMIC DNA]</scope>
    <source>
        <strain evidence="3">cv. Nipponbare</strain>
    </source>
</reference>
<feature type="region of interest" description="Disordered" evidence="1">
    <location>
        <begin position="1"/>
        <end position="49"/>
    </location>
</feature>
<evidence type="ECO:0000313" key="3">
    <source>
        <dbReference type="Proteomes" id="UP000000763"/>
    </source>
</evidence>
<sequence>MEFWAHKPNEIPENGPNHYATGPRTHLPGPRRKPRARQGRPTPRPDPSGLQFSHAVLEIGVEVVTALEITVVLPMQMNLKKTKYTCSLWKFNTFEYYKVKYYIGISVRLRILSVNPKLLETWEVGFGRAVEQSSGLPLAKPPPLDLLLLRSEPRLVGSLAAVIVCVAHPNLAAGPRLGIGLGGSKQLRPWIGRARSVVPKAGLVQGGPAPVQLWVMPRLESKLPPRGASLSGDPLRRLPPDRLQPPCQAGSVDLHRMPPTTSIFEKSQFCITNIDQKLKALRHATCLNRPFWKNSAAKAKAEMKNWLRAHRKKIKVLILFLQVINVLYISSSLTAERETKGLAGHQEGAGHGTYGMKRALPVVGDVGLTFRRFQKSHR</sequence>
<reference evidence="3" key="2">
    <citation type="journal article" date="2008" name="Nucleic Acids Res.">
        <title>The rice annotation project database (RAP-DB): 2008 update.</title>
        <authorList>
            <consortium name="The rice annotation project (RAP)"/>
        </authorList>
    </citation>
    <scope>GENOME REANNOTATION</scope>
    <source>
        <strain evidence="3">cv. Nipponbare</strain>
    </source>
</reference>
<evidence type="ECO:0000313" key="2">
    <source>
        <dbReference type="EMBL" id="AAX96251.1"/>
    </source>
</evidence>
<feature type="compositionally biased region" description="Basic residues" evidence="1">
    <location>
        <begin position="29"/>
        <end position="38"/>
    </location>
</feature>
<accession>Q2R585</accession>
<name>Q2R585_ORYSJ</name>
<proteinExistence type="predicted"/>
<dbReference type="EMBL" id="AC145808">
    <property type="protein sequence ID" value="AAX96251.1"/>
    <property type="molecule type" value="Genomic_DNA"/>
</dbReference>
<feature type="compositionally biased region" description="Basic and acidic residues" evidence="1">
    <location>
        <begin position="1"/>
        <end position="10"/>
    </location>
</feature>
<protein>
    <submittedName>
        <fullName evidence="2">Uncharacterized protein</fullName>
    </submittedName>
</protein>
<gene>
    <name evidence="2" type="ordered locus">LOC_Os11g25880</name>
</gene>
<evidence type="ECO:0000256" key="1">
    <source>
        <dbReference type="SAM" id="MobiDB-lite"/>
    </source>
</evidence>
<dbReference type="AlphaFoldDB" id="Q2R585"/>